<reference evidence="11 12" key="1">
    <citation type="journal article" date="2013" name="Nature">
        <title>Insights into bilaterian evolution from three spiralian genomes.</title>
        <authorList>
            <person name="Simakov O."/>
            <person name="Marletaz F."/>
            <person name="Cho S.J."/>
            <person name="Edsinger-Gonzales E."/>
            <person name="Havlak P."/>
            <person name="Hellsten U."/>
            <person name="Kuo D.H."/>
            <person name="Larsson T."/>
            <person name="Lv J."/>
            <person name="Arendt D."/>
            <person name="Savage R."/>
            <person name="Osoegawa K."/>
            <person name="de Jong P."/>
            <person name="Grimwood J."/>
            <person name="Chapman J.A."/>
            <person name="Shapiro H."/>
            <person name="Aerts A."/>
            <person name="Otillar R.P."/>
            <person name="Terry A.Y."/>
            <person name="Boore J.L."/>
            <person name="Grigoriev I.V."/>
            <person name="Lindberg D.R."/>
            <person name="Seaver E.C."/>
            <person name="Weisblat D.A."/>
            <person name="Putnam N.H."/>
            <person name="Rokhsar D.S."/>
        </authorList>
    </citation>
    <scope>NUCLEOTIDE SEQUENCE [LARGE SCALE GENOMIC DNA]</scope>
</reference>
<dbReference type="Gene3D" id="3.90.550.10">
    <property type="entry name" value="Spore Coat Polysaccharide Biosynthesis Protein SpsA, Chain A"/>
    <property type="match status" value="1"/>
</dbReference>
<dbReference type="OrthoDB" id="431432at2759"/>
<dbReference type="Gene3D" id="3.90.550.50">
    <property type="match status" value="1"/>
</dbReference>
<comment type="similarity">
    <text evidence="2 10">Belongs to the chondroitin N-acetylgalactosaminyltransferase family.</text>
</comment>
<evidence type="ECO:0000313" key="11">
    <source>
        <dbReference type="EMBL" id="ESO84833.1"/>
    </source>
</evidence>
<dbReference type="InterPro" id="IPR051227">
    <property type="entry name" value="CS_glycosyltransferase"/>
</dbReference>
<name>V3Z2M5_LOTGI</name>
<keyword evidence="8" id="KW-0472">Membrane</keyword>
<dbReference type="GO" id="GO:0047238">
    <property type="term" value="F:glucuronosyl-N-acetylgalactosaminyl-proteoglycan 4-beta-N-acetylgalactosaminyltransferase activity"/>
    <property type="evidence" value="ECO:0007669"/>
    <property type="project" value="TreeGrafter"/>
</dbReference>
<dbReference type="AlphaFoldDB" id="V3Z2M5"/>
<dbReference type="GO" id="GO:0032580">
    <property type="term" value="C:Golgi cisterna membrane"/>
    <property type="evidence" value="ECO:0007669"/>
    <property type="project" value="UniProtKB-SubCell"/>
</dbReference>
<dbReference type="CTD" id="20244354"/>
<evidence type="ECO:0000256" key="9">
    <source>
        <dbReference type="ARBA" id="ARBA00023180"/>
    </source>
</evidence>
<evidence type="ECO:0000256" key="5">
    <source>
        <dbReference type="ARBA" id="ARBA00022968"/>
    </source>
</evidence>
<dbReference type="EMBL" id="KB203382">
    <property type="protein sequence ID" value="ESO84833.1"/>
    <property type="molecule type" value="Genomic_DNA"/>
</dbReference>
<keyword evidence="4" id="KW-0812">Transmembrane</keyword>
<evidence type="ECO:0000256" key="6">
    <source>
        <dbReference type="ARBA" id="ARBA00022989"/>
    </source>
</evidence>
<evidence type="ECO:0000256" key="2">
    <source>
        <dbReference type="ARBA" id="ARBA00009239"/>
    </source>
</evidence>
<dbReference type="STRING" id="225164.V3Z2M5"/>
<keyword evidence="5 10" id="KW-0735">Signal-anchor</keyword>
<dbReference type="PANTHER" id="PTHR12369:SF11">
    <property type="entry name" value="HEXOSYLTRANSFERASE"/>
    <property type="match status" value="1"/>
</dbReference>
<dbReference type="PANTHER" id="PTHR12369">
    <property type="entry name" value="CHONDROITIN SYNTHASE"/>
    <property type="match status" value="1"/>
</dbReference>
<dbReference type="KEGG" id="lgi:LOTGIDRAFT_179569"/>
<dbReference type="RefSeq" id="XP_009064455.1">
    <property type="nucleotide sequence ID" value="XM_009066207.1"/>
</dbReference>
<dbReference type="InterPro" id="IPR008428">
    <property type="entry name" value="Chond_GalNAc"/>
</dbReference>
<keyword evidence="7 10" id="KW-0333">Golgi apparatus</keyword>
<evidence type="ECO:0000256" key="8">
    <source>
        <dbReference type="ARBA" id="ARBA00023136"/>
    </source>
</evidence>
<accession>V3Z2M5</accession>
<dbReference type="OMA" id="NSEPHER"/>
<dbReference type="InterPro" id="IPR029044">
    <property type="entry name" value="Nucleotide-diphossugar_trans"/>
</dbReference>
<dbReference type="Pfam" id="PF05679">
    <property type="entry name" value="CHGN"/>
    <property type="match status" value="1"/>
</dbReference>
<keyword evidence="3 10" id="KW-0808">Transferase</keyword>
<dbReference type="FunFam" id="3.90.550.50:FF:000004">
    <property type="entry name" value="Hexosyltransferase"/>
    <property type="match status" value="1"/>
</dbReference>
<dbReference type="Proteomes" id="UP000030746">
    <property type="component" value="Unassembled WGS sequence"/>
</dbReference>
<dbReference type="HOGENOM" id="CLU_016244_2_0_1"/>
<sequence length="699" mass="80899">MVGIMTAKKFIDSRGLSAFRTWYSTIKGRVNFFSSEGSTSDYGVPVIALQGVDDSYPPQKKSFLMLKYMHDHFIDDYEWFVRADDDVFIKGDKLEQFLRRINSSRPYFIGQTGIGKKEELGMLAMTEADNFCMGGPGIIFSRETLRRMAPHIGYCLNNLYTTHEDVEVGRCVQKFGGTQCTWSYEMRDILYQNYQEYHGSYKESLKKPEVENAVTLHPVKEPVYLFRVHSYFMSTKVMRLRQKMINLNNEIDMVESAIAKRDDKSTVSSRWEKYKPYSVSEVISWDYITRSVFSPSHNNPQHGIEKSAVAAFTDMKQQILLDLNKDKKTSGITKEIKDMLQCYRKIDPQYGSNYVMDLKIMTRKPKARAVTAPQRFSFQQTFSEILLMEENLENSIENISFSSKIVKLFQTLSFSKPVNKRTEKIHFIMPLAGRLKIFERFMRNFELVGLQSDQNVTLHVVLFHSERENVESDIIRVIHSYQAKYGNKVELIQARGPFSRGRGIELGASRCHNSALLYFVDVDIIMTQGSLRRIRMNTIQNSQAYFPIVFSQYDPVTVCLNDTPYCTCEDGKCHIDSYVVEEDAGYWRQFGFGIASMYRSDMVSVGGFDLTIEGWGKEDVDLYQKYLESNLTIFRAVDPGMTHVYHEIYCDSNLERSQLIMCNNTKSKSYGGMQFVSNFVYSTKSLYDRTEQFLLNVNK</sequence>
<organism evidence="11 12">
    <name type="scientific">Lottia gigantea</name>
    <name type="common">Giant owl limpet</name>
    <dbReference type="NCBI Taxonomy" id="225164"/>
    <lineage>
        <taxon>Eukaryota</taxon>
        <taxon>Metazoa</taxon>
        <taxon>Spiralia</taxon>
        <taxon>Lophotrochozoa</taxon>
        <taxon>Mollusca</taxon>
        <taxon>Gastropoda</taxon>
        <taxon>Patellogastropoda</taxon>
        <taxon>Lottioidea</taxon>
        <taxon>Lottiidae</taxon>
        <taxon>Lottia</taxon>
    </lineage>
</organism>
<protein>
    <recommendedName>
        <fullName evidence="10">Hexosyltransferase</fullName>
        <ecNumber evidence="10">2.4.1.-</ecNumber>
    </recommendedName>
</protein>
<dbReference type="GeneID" id="20244354"/>
<comment type="subcellular location">
    <subcellularLocation>
        <location evidence="1 10">Golgi apparatus</location>
        <location evidence="1 10">Golgi stack membrane</location>
        <topology evidence="1 10">Single-pass type II membrane protein</topology>
    </subcellularLocation>
</comment>
<proteinExistence type="inferred from homology"/>
<keyword evidence="6" id="KW-1133">Transmembrane helix</keyword>
<evidence type="ECO:0000313" key="12">
    <source>
        <dbReference type="Proteomes" id="UP000030746"/>
    </source>
</evidence>
<evidence type="ECO:0000256" key="7">
    <source>
        <dbReference type="ARBA" id="ARBA00023034"/>
    </source>
</evidence>
<evidence type="ECO:0000256" key="10">
    <source>
        <dbReference type="RuleBase" id="RU364016"/>
    </source>
</evidence>
<evidence type="ECO:0000256" key="4">
    <source>
        <dbReference type="ARBA" id="ARBA00022692"/>
    </source>
</evidence>
<dbReference type="EC" id="2.4.1.-" evidence="10"/>
<evidence type="ECO:0000256" key="3">
    <source>
        <dbReference type="ARBA" id="ARBA00022679"/>
    </source>
</evidence>
<dbReference type="SUPFAM" id="SSF53448">
    <property type="entry name" value="Nucleotide-diphospho-sugar transferases"/>
    <property type="match status" value="1"/>
</dbReference>
<keyword evidence="9" id="KW-0325">Glycoprotein</keyword>
<keyword evidence="12" id="KW-1185">Reference proteome</keyword>
<gene>
    <name evidence="11" type="ORF">LOTGIDRAFT_179569</name>
</gene>
<evidence type="ECO:0000256" key="1">
    <source>
        <dbReference type="ARBA" id="ARBA00004447"/>
    </source>
</evidence>